<dbReference type="InterPro" id="IPR036770">
    <property type="entry name" value="Ankyrin_rpt-contain_sf"/>
</dbReference>
<evidence type="ECO:0000256" key="2">
    <source>
        <dbReference type="SAM" id="MobiDB-lite"/>
    </source>
</evidence>
<feature type="region of interest" description="Disordered" evidence="2">
    <location>
        <begin position="52"/>
        <end position="84"/>
    </location>
</feature>
<evidence type="ECO:0000313" key="5">
    <source>
        <dbReference type="RefSeq" id="XP_013870053.1"/>
    </source>
</evidence>
<feature type="compositionally biased region" description="Polar residues" evidence="2">
    <location>
        <begin position="61"/>
        <end position="77"/>
    </location>
</feature>
<evidence type="ECO:0000256" key="1">
    <source>
        <dbReference type="PROSITE-ProRule" id="PRU00023"/>
    </source>
</evidence>
<dbReference type="STRING" id="52670.A0A2I4BQP6"/>
<evidence type="ECO:0000313" key="4">
    <source>
        <dbReference type="RefSeq" id="XP_013870052.1"/>
    </source>
</evidence>
<gene>
    <name evidence="4 5" type="primary">LOC106521853</name>
</gene>
<dbReference type="RefSeq" id="XP_013870052.1">
    <property type="nucleotide sequence ID" value="XM_014014598.1"/>
</dbReference>
<feature type="repeat" description="ANK" evidence="1">
    <location>
        <begin position="158"/>
        <end position="184"/>
    </location>
</feature>
<dbReference type="OrthoDB" id="366390at2759"/>
<dbReference type="RefSeq" id="XP_013870053.1">
    <property type="nucleotide sequence ID" value="XM_014014599.1"/>
</dbReference>
<name>A0A2I4BQP6_AUSLI</name>
<dbReference type="InterPro" id="IPR042334">
    <property type="entry name" value="ANKRD31"/>
</dbReference>
<feature type="repeat" description="ANK" evidence="1">
    <location>
        <begin position="92"/>
        <end position="124"/>
    </location>
</feature>
<dbReference type="PANTHER" id="PTHR24176:SF14">
    <property type="entry name" value="ANKYRIN REPEAT DOMAIN-CONTAINING PROTEIN 31"/>
    <property type="match status" value="1"/>
</dbReference>
<proteinExistence type="predicted"/>
<sequence>MDEDAALSDQDSLSLLKDLPAWQSRGAAEIVTAVDSGTQTDKKEIKHEINVNQQNQNQNQSVTPHSLNPDTGSSSGNERIKRPRFLHKRNGKGETYLHTACRRNDLAQVKWLIQAGIGVNLEDHAGWTALHEAAKVGAEAVVEELLKAGADVNAGKCDGVTPLHDAVSSGSYQVVKLLLQNGSNPCDREISGSSAFDMAKDQDMKELLATFRTSVTQQRHFEEAEPRAPPVTVSPECRVISMGHFPTEPRVGGGANELRDDAAAGSDYVLRAQSHSMTVAAVLEDLRRKQTEIPTWPLKDLKDADKYREALTQIQSVLAFVVDKQCLEKENLKEKYRTVPHHFHQTLLKGQFLALASCQRKLVEILQHQKHLEQAYVTAKNKMLNHTSNHCRPAVQVRRKHAAVQTRAEDERCLRRLLQGGVLTAGSSLRLTLKGKQHVAHVGADGAVVSKGKVHRAPERWLESILGKNIPVSSTYALEKVTFRDKPLSHYFLNMEAEENGGGCSSAVQEPTPEAGNWCQMLKNIKMIHLVSDEEFLPSAVMDYYWDKLLRQTPSELEDWDSEL</sequence>
<reference evidence="4 5" key="1">
    <citation type="submission" date="2025-04" db="UniProtKB">
        <authorList>
            <consortium name="RefSeq"/>
        </authorList>
    </citation>
    <scope>IDENTIFICATION</scope>
    <source>
        <strain evidence="4 5">Quisiro</strain>
        <tissue evidence="4 5">Liver</tissue>
    </source>
</reference>
<dbReference type="Proteomes" id="UP000192220">
    <property type="component" value="Unplaced"/>
</dbReference>
<protein>
    <submittedName>
        <fullName evidence="4 5">Ankyrin repeat domain-containing protein 31</fullName>
    </submittedName>
</protein>
<dbReference type="PANTHER" id="PTHR24176">
    <property type="entry name" value="ANKYRIN REPEAT DOMAIN-CONTAINING PROTEIN 31-RELATED"/>
    <property type="match status" value="1"/>
</dbReference>
<accession>A0A2I4BQP6</accession>
<dbReference type="PROSITE" id="PS50088">
    <property type="entry name" value="ANK_REPEAT"/>
    <property type="match status" value="3"/>
</dbReference>
<dbReference type="InterPro" id="IPR002110">
    <property type="entry name" value="Ankyrin_rpt"/>
</dbReference>
<keyword evidence="3" id="KW-1185">Reference proteome</keyword>
<dbReference type="SMART" id="SM00248">
    <property type="entry name" value="ANK"/>
    <property type="match status" value="3"/>
</dbReference>
<feature type="repeat" description="ANK" evidence="1">
    <location>
        <begin position="125"/>
        <end position="157"/>
    </location>
</feature>
<evidence type="ECO:0000313" key="3">
    <source>
        <dbReference type="Proteomes" id="UP000192220"/>
    </source>
</evidence>
<dbReference type="Gene3D" id="1.25.40.20">
    <property type="entry name" value="Ankyrin repeat-containing domain"/>
    <property type="match status" value="1"/>
</dbReference>
<dbReference type="PROSITE" id="PS50297">
    <property type="entry name" value="ANK_REP_REGION"/>
    <property type="match status" value="3"/>
</dbReference>
<dbReference type="KEGG" id="alim:106521853"/>
<dbReference type="GeneID" id="106521853"/>
<organism evidence="3 5">
    <name type="scientific">Austrofundulus limnaeus</name>
    <name type="common">Annual killifish</name>
    <dbReference type="NCBI Taxonomy" id="52670"/>
    <lineage>
        <taxon>Eukaryota</taxon>
        <taxon>Metazoa</taxon>
        <taxon>Chordata</taxon>
        <taxon>Craniata</taxon>
        <taxon>Vertebrata</taxon>
        <taxon>Euteleostomi</taxon>
        <taxon>Actinopterygii</taxon>
        <taxon>Neopterygii</taxon>
        <taxon>Teleostei</taxon>
        <taxon>Neoteleostei</taxon>
        <taxon>Acanthomorphata</taxon>
        <taxon>Ovalentaria</taxon>
        <taxon>Atherinomorphae</taxon>
        <taxon>Cyprinodontiformes</taxon>
        <taxon>Rivulidae</taxon>
        <taxon>Austrofundulus</taxon>
    </lineage>
</organism>
<dbReference type="Pfam" id="PF12796">
    <property type="entry name" value="Ank_2"/>
    <property type="match status" value="1"/>
</dbReference>
<dbReference type="SUPFAM" id="SSF48403">
    <property type="entry name" value="Ankyrin repeat"/>
    <property type="match status" value="1"/>
</dbReference>
<keyword evidence="1" id="KW-0040">ANK repeat</keyword>
<dbReference type="AlphaFoldDB" id="A0A2I4BQP6"/>